<evidence type="ECO:0000313" key="3">
    <source>
        <dbReference type="Proteomes" id="UP000078559"/>
    </source>
</evidence>
<feature type="compositionally biased region" description="Polar residues" evidence="1">
    <location>
        <begin position="275"/>
        <end position="289"/>
    </location>
</feature>
<dbReference type="AlphaFoldDB" id="A0A194VYA0"/>
<accession>A0A194VYA0</accession>
<sequence length="443" mass="48856">MPLRTYSRRSLKRWHTSPAVSDTGHAIRRSKSLAAMTSQPAVVGQIVPKRLTSDTGRRRPGLPDPAKAKSPNDLAWEALTSSAPVTIQNDGEATAEPQVAEDAEDQPCDTGKALTNGLDQQDIFDPIVEVQLPQEDEMEHEAAEGDAHEKQALDIEAPEEVEPEDSGGEDGLSEPSQDAEGDTTALTSSSEGHRSSFLTTPGSQKPKIRAPFLIFDKSPPRGFKVLRKRKASPEHKVRAKKKRMGDGFSDGEARPSPLGRRRRLHHLEPDVGSLELTQKVSASQRWQKSTRGKLDNKDRNYTNVGLWHSRQYFGTSQFGIESQDPVESFEVKQDGTEDEESTLTTMSVHSGQGPADGDIDLIIIPQTDPPEPRETEENGIAAGEWTELAADRANNHLPPKRFLNARFEELDSLTLRPDSMSWLRAVTRVSETPPPSDAVRHQP</sequence>
<dbReference type="EMBL" id="CM003101">
    <property type="protein sequence ID" value="KUI68987.1"/>
    <property type="molecule type" value="Genomic_DNA"/>
</dbReference>
<proteinExistence type="predicted"/>
<feature type="region of interest" description="Disordered" evidence="1">
    <location>
        <begin position="91"/>
        <end position="122"/>
    </location>
</feature>
<feature type="compositionally biased region" description="Basic residues" evidence="1">
    <location>
        <begin position="1"/>
        <end position="15"/>
    </location>
</feature>
<keyword evidence="3" id="KW-1185">Reference proteome</keyword>
<reference evidence="2" key="1">
    <citation type="submission" date="2014-12" db="EMBL/GenBank/DDBJ databases">
        <title>Genome Sequence of Valsa Canker Pathogens Uncovers a Specific Adaption of Colonization on Woody Bark.</title>
        <authorList>
            <person name="Yin Z."/>
            <person name="Liu H."/>
            <person name="Gao X."/>
            <person name="Li Z."/>
            <person name="Song N."/>
            <person name="Ke X."/>
            <person name="Dai Q."/>
            <person name="Wu Y."/>
            <person name="Sun Y."/>
            <person name="Xu J.-R."/>
            <person name="Kang Z.K."/>
            <person name="Wang L."/>
            <person name="Huang L."/>
        </authorList>
    </citation>
    <scope>NUCLEOTIDE SEQUENCE [LARGE SCALE GENOMIC DNA]</scope>
    <source>
        <strain evidence="2">03-8</strain>
    </source>
</reference>
<feature type="compositionally biased region" description="Polar residues" evidence="1">
    <location>
        <begin position="184"/>
        <end position="203"/>
    </location>
</feature>
<feature type="compositionally biased region" description="Acidic residues" evidence="1">
    <location>
        <begin position="156"/>
        <end position="181"/>
    </location>
</feature>
<gene>
    <name evidence="2" type="ORF">VM1G_03975</name>
</gene>
<feature type="region of interest" description="Disordered" evidence="1">
    <location>
        <begin position="136"/>
        <end position="297"/>
    </location>
</feature>
<evidence type="ECO:0000313" key="2">
    <source>
        <dbReference type="EMBL" id="KUI68987.1"/>
    </source>
</evidence>
<name>A0A194VYA0_CYTMA</name>
<protein>
    <submittedName>
        <fullName evidence="2">Uncharacterized protein</fullName>
    </submittedName>
</protein>
<evidence type="ECO:0000256" key="1">
    <source>
        <dbReference type="SAM" id="MobiDB-lite"/>
    </source>
</evidence>
<dbReference type="OrthoDB" id="5226402at2759"/>
<dbReference type="Proteomes" id="UP000078559">
    <property type="component" value="Chromosome 4"/>
</dbReference>
<feature type="region of interest" description="Disordered" evidence="1">
    <location>
        <begin position="48"/>
        <end position="72"/>
    </location>
</feature>
<feature type="region of interest" description="Disordered" evidence="1">
    <location>
        <begin position="1"/>
        <end position="26"/>
    </location>
</feature>
<organism evidence="2 3">
    <name type="scientific">Cytospora mali</name>
    <name type="common">Apple Valsa canker fungus</name>
    <name type="synonym">Valsa mali</name>
    <dbReference type="NCBI Taxonomy" id="578113"/>
    <lineage>
        <taxon>Eukaryota</taxon>
        <taxon>Fungi</taxon>
        <taxon>Dikarya</taxon>
        <taxon>Ascomycota</taxon>
        <taxon>Pezizomycotina</taxon>
        <taxon>Sordariomycetes</taxon>
        <taxon>Sordariomycetidae</taxon>
        <taxon>Diaporthales</taxon>
        <taxon>Cytosporaceae</taxon>
        <taxon>Cytospora</taxon>
    </lineage>
</organism>
<feature type="compositionally biased region" description="Basic and acidic residues" evidence="1">
    <location>
        <begin position="140"/>
        <end position="153"/>
    </location>
</feature>